<dbReference type="Proteomes" id="UP001162031">
    <property type="component" value="Unassembled WGS sequence"/>
</dbReference>
<organism evidence="5 6">
    <name type="scientific">Hyaloperonospora brassicae</name>
    <name type="common">Brassica downy mildew</name>
    <name type="synonym">Peronospora brassicae</name>
    <dbReference type="NCBI Taxonomy" id="162125"/>
    <lineage>
        <taxon>Eukaryota</taxon>
        <taxon>Sar</taxon>
        <taxon>Stramenopiles</taxon>
        <taxon>Oomycota</taxon>
        <taxon>Peronosporomycetes</taxon>
        <taxon>Peronosporales</taxon>
        <taxon>Peronosporaceae</taxon>
        <taxon>Hyaloperonospora</taxon>
    </lineage>
</organism>
<evidence type="ECO:0000313" key="5">
    <source>
        <dbReference type="EMBL" id="CAI5731542.1"/>
    </source>
</evidence>
<evidence type="ECO:0000256" key="2">
    <source>
        <dbReference type="ARBA" id="ARBA00011022"/>
    </source>
</evidence>
<dbReference type="GO" id="GO:0005730">
    <property type="term" value="C:nucleolus"/>
    <property type="evidence" value="ECO:0007669"/>
    <property type="project" value="UniProtKB-SubCell"/>
</dbReference>
<dbReference type="GO" id="GO:0000462">
    <property type="term" value="P:maturation of SSU-rRNA from tricistronic rRNA transcript (SSU-rRNA, 5.8S rRNA, LSU-rRNA)"/>
    <property type="evidence" value="ECO:0007669"/>
    <property type="project" value="InterPro"/>
</dbReference>
<dbReference type="GO" id="GO:0030686">
    <property type="term" value="C:90S preribosome"/>
    <property type="evidence" value="ECO:0007669"/>
    <property type="project" value="InterPro"/>
</dbReference>
<feature type="compositionally biased region" description="Basic residues" evidence="4">
    <location>
        <begin position="75"/>
        <end position="86"/>
    </location>
</feature>
<dbReference type="AlphaFoldDB" id="A0AAV0U3T9"/>
<feature type="compositionally biased region" description="Basic residues" evidence="4">
    <location>
        <begin position="1"/>
        <end position="11"/>
    </location>
</feature>
<evidence type="ECO:0000256" key="3">
    <source>
        <dbReference type="ARBA" id="ARBA00023242"/>
    </source>
</evidence>
<feature type="region of interest" description="Disordered" evidence="4">
    <location>
        <begin position="1"/>
        <end position="159"/>
    </location>
</feature>
<gene>
    <name evidence="5" type="ORF">HBR001_LOCUS5225</name>
</gene>
<keyword evidence="6" id="KW-1185">Reference proteome</keyword>
<feature type="compositionally biased region" description="Basic residues" evidence="4">
    <location>
        <begin position="146"/>
        <end position="159"/>
    </location>
</feature>
<feature type="compositionally biased region" description="Acidic residues" evidence="4">
    <location>
        <begin position="56"/>
        <end position="66"/>
    </location>
</feature>
<reference evidence="5" key="1">
    <citation type="submission" date="2022-12" db="EMBL/GenBank/DDBJ databases">
        <authorList>
            <person name="Webb A."/>
        </authorList>
    </citation>
    <scope>NUCLEOTIDE SEQUENCE</scope>
    <source>
        <strain evidence="5">Hp1</strain>
    </source>
</reference>
<evidence type="ECO:0008006" key="7">
    <source>
        <dbReference type="Google" id="ProtNLM"/>
    </source>
</evidence>
<comment type="similarity">
    <text evidence="2">Belongs to the SLX9 family.</text>
</comment>
<comment type="subcellular location">
    <subcellularLocation>
        <location evidence="1">Nucleus</location>
        <location evidence="1">Nucleolus</location>
    </subcellularLocation>
</comment>
<evidence type="ECO:0000256" key="1">
    <source>
        <dbReference type="ARBA" id="ARBA00004604"/>
    </source>
</evidence>
<sequence length="221" mass="24481">MGRQPRRRTRAHGAAAHATDSLRPHTLPTTGDPLGAAAVAAAFGDADPLDDHSQWNDEEGDDDESAADAQSLSRGQRKRLKRRTAFLRKMGLASRVALEQQRQTETERHGVFADLDGLQMSLMQAEEDMKKKKKKKMEGKGQSDRKTKKPKKLSGRQRQKLAVRELGQLKAVQTHAGFQQDPFAAIQVHLQNTVVQANQELLQKSKAKQKRGASSMDVDVA</sequence>
<protein>
    <recommendedName>
        <fullName evidence="7">Ribosome biogenesis protein SLX9</fullName>
    </recommendedName>
</protein>
<dbReference type="EMBL" id="CANTFL010001107">
    <property type="protein sequence ID" value="CAI5731542.1"/>
    <property type="molecule type" value="Genomic_DNA"/>
</dbReference>
<comment type="caution">
    <text evidence="5">The sequence shown here is derived from an EMBL/GenBank/DDBJ whole genome shotgun (WGS) entry which is preliminary data.</text>
</comment>
<dbReference type="Pfam" id="PF15341">
    <property type="entry name" value="SLX9"/>
    <property type="match status" value="1"/>
</dbReference>
<dbReference type="InterPro" id="IPR028160">
    <property type="entry name" value="Slx9-like"/>
</dbReference>
<name>A0AAV0U3T9_HYABA</name>
<evidence type="ECO:0000256" key="4">
    <source>
        <dbReference type="SAM" id="MobiDB-lite"/>
    </source>
</evidence>
<dbReference type="PANTHER" id="PTHR31109:SF2">
    <property type="entry name" value="RIBOSOME BIOGENESIS PROTEIN SLX9 HOMOLOG"/>
    <property type="match status" value="1"/>
</dbReference>
<keyword evidence="3" id="KW-0539">Nucleus</keyword>
<dbReference type="GO" id="GO:0030688">
    <property type="term" value="C:preribosome, small subunit precursor"/>
    <property type="evidence" value="ECO:0007669"/>
    <property type="project" value="InterPro"/>
</dbReference>
<dbReference type="PANTHER" id="PTHR31109">
    <property type="entry name" value="PROTEIN FAM207A"/>
    <property type="match status" value="1"/>
</dbReference>
<proteinExistence type="inferred from homology"/>
<feature type="compositionally biased region" description="Basic and acidic residues" evidence="4">
    <location>
        <begin position="102"/>
        <end position="111"/>
    </location>
</feature>
<accession>A0AAV0U3T9</accession>
<evidence type="ECO:0000313" key="6">
    <source>
        <dbReference type="Proteomes" id="UP001162031"/>
    </source>
</evidence>
<feature type="compositionally biased region" description="Low complexity" evidence="4">
    <location>
        <begin position="31"/>
        <end position="46"/>
    </location>
</feature>